<evidence type="ECO:0000256" key="1">
    <source>
        <dbReference type="ARBA" id="ARBA00004141"/>
    </source>
</evidence>
<dbReference type="RefSeq" id="XP_021281614.1">
    <property type="nucleotide sequence ID" value="XM_021425939.1"/>
</dbReference>
<dbReference type="InterPro" id="IPR047255">
    <property type="entry name" value="C2D_MCTP_PRT_plant"/>
</dbReference>
<evidence type="ECO:0000259" key="11">
    <source>
        <dbReference type="PROSITE" id="PS50004"/>
    </source>
</evidence>
<accession>A0A6J1A4J0</accession>
<feature type="compositionally biased region" description="Basic and acidic residues" evidence="9">
    <location>
        <begin position="149"/>
        <end position="160"/>
    </location>
</feature>
<evidence type="ECO:0000256" key="7">
    <source>
        <dbReference type="ARBA" id="ARBA00022989"/>
    </source>
</evidence>
<dbReference type="CDD" id="cd08378">
    <property type="entry name" value="C2B_MCTP_PRT_plant"/>
    <property type="match status" value="1"/>
</dbReference>
<keyword evidence="8 10" id="KW-0472">Membrane</keyword>
<comment type="similarity">
    <text evidence="2">Belongs to the MCTP family.</text>
</comment>
<feature type="domain" description="C2" evidence="11">
    <location>
        <begin position="455"/>
        <end position="577"/>
    </location>
</feature>
<feature type="transmembrane region" description="Helical" evidence="10">
    <location>
        <begin position="871"/>
        <end position="901"/>
    </location>
</feature>
<keyword evidence="12" id="KW-1185">Reference proteome</keyword>
<comment type="subcellular location">
    <subcellularLocation>
        <location evidence="1">Membrane</location>
        <topology evidence="1">Multi-pass membrane protein</topology>
    </subcellularLocation>
</comment>
<evidence type="ECO:0000313" key="13">
    <source>
        <dbReference type="RefSeq" id="XP_021281614.1"/>
    </source>
</evidence>
<proteinExistence type="inferred from homology"/>
<dbReference type="InterPro" id="IPR047258">
    <property type="entry name" value="C2C_MCTP_PRT_plant"/>
</dbReference>
<keyword evidence="4" id="KW-0479">Metal-binding</keyword>
<dbReference type="InterPro" id="IPR047259">
    <property type="entry name" value="QUIRKY-like"/>
</dbReference>
<sequence length="1044" mass="116187">MATTTQKLVVEVIDARNLVPKDGHGASSPYVVIDYYGQRKRTRTVTRDINPTWNEVLQFNVEKPSDVFNDMLELDVYHDKNHGPTSRKNLLGRIKLSSEQFVKKGEEALIYYPLEKKYLLSWVQGEIGLKIYYADEVAPPPPVATPPVEETKAEEVKAEPPSDSAAAPVSSDQQPATAEVKPNDSPASSVVGDPAPAPSEPPAEGEKAKEAAPAGEENGAADGEKPAEGADQVDPEADSQSAQPDHPDDDIVLEPTSANWAPTPPPEIMASTSGSIPEIKVARTTSAPPPITRPATPTNYASSVGPPDHTPIEQSSFDLVEKMHYVFVKVVKAGSLPTNGNPVVKIAISGCRVTSKPARKAMYFEWDQTFAFARDAPETSSFLEVSVWADAGGANFLGGVCFDATEIPLRDPPDSPLAPQWYRLEGGGAHRGDLMLATWIGTQADEAFPDSWKSDTAGNPINSRAKIYLSPKLWYLRASVLEAQDILPLTALKEGSFQIKVQMGFQVQKTKVSVSRNGNPSWNEDLMFVAAEPFGDHLIFYLEYRQSKGPVTLGVVGISLTAIERRVDDRKVISRWFNLEDPKNEKKGYKGRVHLSLCFDGGYHVMDEAAHVCSDYRPTARQLWKPAVGTLELGIIGCKNLLPMKTINSKGSTDAYTVAKYGSKWVRTRTVSDSLDPKWNEQYTWKVYDPCTVLTIGVFDSWGALDIDGRIEATRPDSRMGKVRIRISTLETGKVYKNTYPLVMLGNCGVQKMGELEVAVRFVRAAPTLDFLHVYSQPLLPLMHHIKPLGMAQQEMLRSTTVKLLAAHLSRSEPPLRSDVVRYMLDADSHTFSMRKVRANWSRIVNVLSGLIDIVRWIENTRAWKNPTATILVHALLVMLVWFPDLIVPTLAFYVFVIGVWNYRFRSRDKLPHFCPKISLADTVDRDELDEEFDTMPSTQSPEIIRVRYDKLRAVGARVQNILGDFATQGERVQALVTWRDPRATGIFVGLCFVVAFLLYLVSPKMVAMAFGFYYFRHPLFRDRMPSPAMNFFRRLPALSDRIM</sequence>
<dbReference type="InterPro" id="IPR035892">
    <property type="entry name" value="C2_domain_sf"/>
</dbReference>
<dbReference type="GO" id="GO:0046872">
    <property type="term" value="F:metal ion binding"/>
    <property type="evidence" value="ECO:0007669"/>
    <property type="project" value="UniProtKB-KW"/>
</dbReference>
<evidence type="ECO:0000256" key="5">
    <source>
        <dbReference type="ARBA" id="ARBA00022737"/>
    </source>
</evidence>
<evidence type="ECO:0000256" key="3">
    <source>
        <dbReference type="ARBA" id="ARBA00022692"/>
    </source>
</evidence>
<evidence type="ECO:0000256" key="8">
    <source>
        <dbReference type="ARBA" id="ARBA00023136"/>
    </source>
</evidence>
<feature type="region of interest" description="Disordered" evidence="9">
    <location>
        <begin position="137"/>
        <end position="313"/>
    </location>
</feature>
<keyword evidence="5" id="KW-0677">Repeat</keyword>
<evidence type="ECO:0000256" key="9">
    <source>
        <dbReference type="SAM" id="MobiDB-lite"/>
    </source>
</evidence>
<dbReference type="PANTHER" id="PTHR31425">
    <property type="entry name" value="PHOSPHORIBOSYLANTHRANILATE TRANSFERASE ISOFORM 1"/>
    <property type="match status" value="1"/>
</dbReference>
<feature type="domain" description="C2" evidence="11">
    <location>
        <begin position="1"/>
        <end position="111"/>
    </location>
</feature>
<evidence type="ECO:0000256" key="10">
    <source>
        <dbReference type="SAM" id="Phobius"/>
    </source>
</evidence>
<protein>
    <submittedName>
        <fullName evidence="13">Protein QUIRKY</fullName>
    </submittedName>
</protein>
<dbReference type="SUPFAM" id="SSF49562">
    <property type="entry name" value="C2 domain (Calcium/lipid-binding domain, CaLB)"/>
    <property type="match status" value="4"/>
</dbReference>
<organism evidence="12 13">
    <name type="scientific">Herrania umbratica</name>
    <dbReference type="NCBI Taxonomy" id="108875"/>
    <lineage>
        <taxon>Eukaryota</taxon>
        <taxon>Viridiplantae</taxon>
        <taxon>Streptophyta</taxon>
        <taxon>Embryophyta</taxon>
        <taxon>Tracheophyta</taxon>
        <taxon>Spermatophyta</taxon>
        <taxon>Magnoliopsida</taxon>
        <taxon>eudicotyledons</taxon>
        <taxon>Gunneridae</taxon>
        <taxon>Pentapetalae</taxon>
        <taxon>rosids</taxon>
        <taxon>malvids</taxon>
        <taxon>Malvales</taxon>
        <taxon>Malvaceae</taxon>
        <taxon>Byttnerioideae</taxon>
        <taxon>Herrania</taxon>
    </lineage>
</organism>
<dbReference type="GeneID" id="110414644"/>
<dbReference type="Gene3D" id="2.60.40.150">
    <property type="entry name" value="C2 domain"/>
    <property type="match status" value="4"/>
</dbReference>
<dbReference type="GO" id="GO:0016020">
    <property type="term" value="C:membrane"/>
    <property type="evidence" value="ECO:0007669"/>
    <property type="project" value="UniProtKB-SubCell"/>
</dbReference>
<dbReference type="CDD" id="cd08379">
    <property type="entry name" value="C2D_MCTP_PRT_plant"/>
    <property type="match status" value="1"/>
</dbReference>
<feature type="domain" description="C2" evidence="11">
    <location>
        <begin position="612"/>
        <end position="740"/>
    </location>
</feature>
<dbReference type="CDD" id="cd04019">
    <property type="entry name" value="C2C_MCTP_PRT_plant"/>
    <property type="match status" value="1"/>
</dbReference>
<dbReference type="FunFam" id="2.60.40.150:FF:000090">
    <property type="entry name" value="C2 domain-containing protein"/>
    <property type="match status" value="1"/>
</dbReference>
<evidence type="ECO:0000256" key="6">
    <source>
        <dbReference type="ARBA" id="ARBA00022837"/>
    </source>
</evidence>
<keyword evidence="6" id="KW-0106">Calcium</keyword>
<dbReference type="Pfam" id="PF00168">
    <property type="entry name" value="C2"/>
    <property type="match status" value="4"/>
</dbReference>
<feature type="compositionally biased region" description="Low complexity" evidence="9">
    <location>
        <begin position="161"/>
        <end position="176"/>
    </location>
</feature>
<feature type="transmembrane region" description="Helical" evidence="10">
    <location>
        <begin position="987"/>
        <end position="1016"/>
    </location>
</feature>
<dbReference type="CDD" id="cd04022">
    <property type="entry name" value="C2A_MCTP_PRT_plant"/>
    <property type="match status" value="1"/>
</dbReference>
<evidence type="ECO:0000256" key="2">
    <source>
        <dbReference type="ARBA" id="ARBA00007923"/>
    </source>
</evidence>
<dbReference type="InterPro" id="IPR000008">
    <property type="entry name" value="C2_dom"/>
</dbReference>
<name>A0A6J1A4J0_9ROSI</name>
<keyword evidence="3 10" id="KW-0812">Transmembrane</keyword>
<dbReference type="InterPro" id="IPR047257">
    <property type="entry name" value="C2B_MCTP_PRT_plant"/>
</dbReference>
<keyword evidence="7 10" id="KW-1133">Transmembrane helix</keyword>
<gene>
    <name evidence="13" type="primary">LOC110414644</name>
</gene>
<dbReference type="Proteomes" id="UP000504621">
    <property type="component" value="Unplaced"/>
</dbReference>
<dbReference type="Pfam" id="PF08372">
    <property type="entry name" value="PRT_C"/>
    <property type="match status" value="1"/>
</dbReference>
<feature type="compositionally biased region" description="Low complexity" evidence="9">
    <location>
        <begin position="211"/>
        <end position="221"/>
    </location>
</feature>
<reference evidence="13" key="1">
    <citation type="submission" date="2025-08" db="UniProtKB">
        <authorList>
            <consortium name="RefSeq"/>
        </authorList>
    </citation>
    <scope>IDENTIFICATION</scope>
    <source>
        <tissue evidence="13">Leaf</tissue>
    </source>
</reference>
<dbReference type="PANTHER" id="PTHR31425:SF35">
    <property type="entry name" value="MULTIPLE C2 DOMAIN AND TRANSMEMBRANE REGION PROTEIN 16"/>
    <property type="match status" value="1"/>
</dbReference>
<dbReference type="SMART" id="SM00239">
    <property type="entry name" value="C2"/>
    <property type="match status" value="4"/>
</dbReference>
<evidence type="ECO:0000313" key="12">
    <source>
        <dbReference type="Proteomes" id="UP000504621"/>
    </source>
</evidence>
<dbReference type="InterPro" id="IPR013583">
    <property type="entry name" value="MCTP_C"/>
</dbReference>
<dbReference type="AlphaFoldDB" id="A0A6J1A4J0"/>
<feature type="domain" description="C2" evidence="11">
    <location>
        <begin position="306"/>
        <end position="422"/>
    </location>
</feature>
<dbReference type="OrthoDB" id="67700at2759"/>
<dbReference type="PROSITE" id="PS50004">
    <property type="entry name" value="C2"/>
    <property type="match status" value="4"/>
</dbReference>
<evidence type="ECO:0000256" key="4">
    <source>
        <dbReference type="ARBA" id="ARBA00022723"/>
    </source>
</evidence>